<dbReference type="STRING" id="631454.N177_3680"/>
<keyword evidence="3" id="KW-1185">Reference proteome</keyword>
<dbReference type="InterPro" id="IPR002372">
    <property type="entry name" value="PQQ_rpt_dom"/>
</dbReference>
<dbReference type="Gene3D" id="2.130.10.10">
    <property type="entry name" value="YVTN repeat-like/Quinoprotein amine dehydrogenase"/>
    <property type="match status" value="1"/>
</dbReference>
<dbReference type="InterPro" id="IPR015943">
    <property type="entry name" value="WD40/YVTN_repeat-like_dom_sf"/>
</dbReference>
<sequence>MLLSGCSDSLENFNPVNFNPFKQPEQRLPGERRGILADTAATAPDQAAGGNVSIPGPSGLSAWAQPGGVPSNAPGNVSLTPGQPWSARVAEVERRGRLAASPVVDDGRAYVMATDGTVSAFSISGGGRAWSVSTRPEGERGRGYGGGLASGSGVLVVATPYKSVVGLDPATGGVVWTSNVPAPPRGAPTVADGTAYVVTSDNVLVALNVADGSEKWRHRGIGEATGVFGSASPAVSGGKVVVPYSSGEIIVFNASDGTPAWLDALTGASRLTSVSGIDDVSRPVVFDGTVYAVSVSGRMIATSLSNGERRWAQSVASSHTPAVAGNSIFVATLEGAVVALDRATGKIRWRTPVTNDRGSRVDLAGPLLAGSQLWVGTSDGRVLIIDPASGQLTGAQNVGNPVFLPPIAAGGRVLVLDNAGNLSAVN</sequence>
<dbReference type="PANTHER" id="PTHR34512">
    <property type="entry name" value="CELL SURFACE PROTEIN"/>
    <property type="match status" value="1"/>
</dbReference>
<dbReference type="AlphaFoldDB" id="V4QV30"/>
<name>V4QV30_9HYPH</name>
<feature type="domain" description="Pyrrolo-quinoline quinone repeat" evidence="1">
    <location>
        <begin position="115"/>
        <end position="351"/>
    </location>
</feature>
<accession>V4QV30</accession>
<reference evidence="2 3" key="1">
    <citation type="journal article" date="2014" name="Genome Announc.">
        <title>Draft Genome Sequence of Lutibaculum baratangense Strain AMV1T, Isolated from a Mud Volcano in Andamans, India.</title>
        <authorList>
            <person name="Singh A."/>
            <person name="Sreenivas A."/>
            <person name="Sathyanarayana Reddy G."/>
            <person name="Pinnaka A.K."/>
            <person name="Shivaji S."/>
        </authorList>
    </citation>
    <scope>NUCLEOTIDE SEQUENCE [LARGE SCALE GENOMIC DNA]</scope>
    <source>
        <strain evidence="2 3">AMV1</strain>
    </source>
</reference>
<dbReference type="InterPro" id="IPR018391">
    <property type="entry name" value="PQQ_b-propeller_rpt"/>
</dbReference>
<dbReference type="EMBL" id="AWXZ01000039">
    <property type="protein sequence ID" value="ESR23612.1"/>
    <property type="molecule type" value="Genomic_DNA"/>
</dbReference>
<dbReference type="InterPro" id="IPR011047">
    <property type="entry name" value="Quinoprotein_ADH-like_sf"/>
</dbReference>
<gene>
    <name evidence="2" type="ORF">N177_3680</name>
</gene>
<dbReference type="SUPFAM" id="SSF50998">
    <property type="entry name" value="Quinoprotein alcohol dehydrogenase-like"/>
    <property type="match status" value="1"/>
</dbReference>
<dbReference type="PATRIC" id="fig|631454.5.peg.3641"/>
<evidence type="ECO:0000259" key="1">
    <source>
        <dbReference type="Pfam" id="PF13360"/>
    </source>
</evidence>
<dbReference type="Proteomes" id="UP000017819">
    <property type="component" value="Unassembled WGS sequence"/>
</dbReference>
<comment type="caution">
    <text evidence="2">The sequence shown here is derived from an EMBL/GenBank/DDBJ whole genome shotgun (WGS) entry which is preliminary data.</text>
</comment>
<dbReference type="PANTHER" id="PTHR34512:SF30">
    <property type="entry name" value="OUTER MEMBRANE PROTEIN ASSEMBLY FACTOR BAMB"/>
    <property type="match status" value="1"/>
</dbReference>
<protein>
    <submittedName>
        <fullName evidence="2">Outer membrane protein YfgL, lipoprotein component of the protein assembly complex (Forms a complex with YaeT, YfiO, and NlpB)</fullName>
    </submittedName>
</protein>
<evidence type="ECO:0000313" key="2">
    <source>
        <dbReference type="EMBL" id="ESR23612.1"/>
    </source>
</evidence>
<dbReference type="Pfam" id="PF13360">
    <property type="entry name" value="PQQ_2"/>
    <property type="match status" value="1"/>
</dbReference>
<dbReference type="SMART" id="SM00564">
    <property type="entry name" value="PQQ"/>
    <property type="match status" value="7"/>
</dbReference>
<proteinExistence type="predicted"/>
<dbReference type="eggNOG" id="COG1520">
    <property type="taxonomic scope" value="Bacteria"/>
</dbReference>
<keyword evidence="2" id="KW-0449">Lipoprotein</keyword>
<evidence type="ECO:0000313" key="3">
    <source>
        <dbReference type="Proteomes" id="UP000017819"/>
    </source>
</evidence>
<organism evidence="2 3">
    <name type="scientific">Lutibaculum baratangense AMV1</name>
    <dbReference type="NCBI Taxonomy" id="631454"/>
    <lineage>
        <taxon>Bacteria</taxon>
        <taxon>Pseudomonadati</taxon>
        <taxon>Pseudomonadota</taxon>
        <taxon>Alphaproteobacteria</taxon>
        <taxon>Hyphomicrobiales</taxon>
        <taxon>Tepidamorphaceae</taxon>
        <taxon>Lutibaculum</taxon>
    </lineage>
</organism>